<dbReference type="InterPro" id="IPR001387">
    <property type="entry name" value="Cro/C1-type_HTH"/>
</dbReference>
<evidence type="ECO:0000313" key="3">
    <source>
        <dbReference type="EMBL" id="MBC8531988.1"/>
    </source>
</evidence>
<feature type="domain" description="HTH cro/C1-type" evidence="2">
    <location>
        <begin position="6"/>
        <end position="61"/>
    </location>
</feature>
<sequence length="65" mass="7538">MKREHLKEIRLRSKLTQEEVAKAIGISKQHYSRLEAGTSKGSVGVWQKLKNFFRVKSIDDLLEPK</sequence>
<dbReference type="Pfam" id="PF01381">
    <property type="entry name" value="HTH_3"/>
    <property type="match status" value="1"/>
</dbReference>
<dbReference type="InterPro" id="IPR010982">
    <property type="entry name" value="Lambda_DNA-bd_dom_sf"/>
</dbReference>
<accession>A0A926D5Y5</accession>
<dbReference type="GO" id="GO:0003677">
    <property type="term" value="F:DNA binding"/>
    <property type="evidence" value="ECO:0007669"/>
    <property type="project" value="UniProtKB-KW"/>
</dbReference>
<reference evidence="3" key="1">
    <citation type="submission" date="2020-08" db="EMBL/GenBank/DDBJ databases">
        <title>Genome public.</title>
        <authorList>
            <person name="Liu C."/>
            <person name="Sun Q."/>
        </authorList>
    </citation>
    <scope>NUCLEOTIDE SEQUENCE</scope>
    <source>
        <strain evidence="3">NSJ-53</strain>
    </source>
</reference>
<dbReference type="SUPFAM" id="SSF47413">
    <property type="entry name" value="lambda repressor-like DNA-binding domains"/>
    <property type="match status" value="1"/>
</dbReference>
<dbReference type="Gene3D" id="1.10.260.40">
    <property type="entry name" value="lambda repressor-like DNA-binding domains"/>
    <property type="match status" value="1"/>
</dbReference>
<organism evidence="3 4">
    <name type="scientific">Gehongia tenuis</name>
    <dbReference type="NCBI Taxonomy" id="2763655"/>
    <lineage>
        <taxon>Bacteria</taxon>
        <taxon>Bacillati</taxon>
        <taxon>Bacillota</taxon>
        <taxon>Clostridia</taxon>
        <taxon>Christensenellales</taxon>
        <taxon>Christensenellaceae</taxon>
        <taxon>Gehongia</taxon>
    </lineage>
</organism>
<dbReference type="CDD" id="cd00093">
    <property type="entry name" value="HTH_XRE"/>
    <property type="match status" value="1"/>
</dbReference>
<name>A0A926D5Y5_9FIRM</name>
<gene>
    <name evidence="3" type="ORF">H8696_09030</name>
</gene>
<dbReference type="PANTHER" id="PTHR46558:SF11">
    <property type="entry name" value="HTH-TYPE TRANSCRIPTIONAL REGULATOR XRE"/>
    <property type="match status" value="1"/>
</dbReference>
<dbReference type="SMART" id="SM00530">
    <property type="entry name" value="HTH_XRE"/>
    <property type="match status" value="1"/>
</dbReference>
<dbReference type="RefSeq" id="WP_407926378.1">
    <property type="nucleotide sequence ID" value="NZ_JACRSR010000004.1"/>
</dbReference>
<evidence type="ECO:0000259" key="2">
    <source>
        <dbReference type="PROSITE" id="PS50943"/>
    </source>
</evidence>
<dbReference type="Proteomes" id="UP000623172">
    <property type="component" value="Unassembled WGS sequence"/>
</dbReference>
<evidence type="ECO:0000256" key="1">
    <source>
        <dbReference type="ARBA" id="ARBA00023125"/>
    </source>
</evidence>
<keyword evidence="4" id="KW-1185">Reference proteome</keyword>
<evidence type="ECO:0000313" key="4">
    <source>
        <dbReference type="Proteomes" id="UP000623172"/>
    </source>
</evidence>
<dbReference type="PROSITE" id="PS50943">
    <property type="entry name" value="HTH_CROC1"/>
    <property type="match status" value="1"/>
</dbReference>
<keyword evidence="1" id="KW-0238">DNA-binding</keyword>
<dbReference type="EMBL" id="JACRSR010000004">
    <property type="protein sequence ID" value="MBC8531988.1"/>
    <property type="molecule type" value="Genomic_DNA"/>
</dbReference>
<comment type="caution">
    <text evidence="3">The sequence shown here is derived from an EMBL/GenBank/DDBJ whole genome shotgun (WGS) entry which is preliminary data.</text>
</comment>
<protein>
    <submittedName>
        <fullName evidence="3">Helix-turn-helix transcriptional regulator</fullName>
    </submittedName>
</protein>
<proteinExistence type="predicted"/>
<dbReference type="AlphaFoldDB" id="A0A926D5Y5"/>
<dbReference type="PANTHER" id="PTHR46558">
    <property type="entry name" value="TRACRIPTIONAL REGULATORY PROTEIN-RELATED-RELATED"/>
    <property type="match status" value="1"/>
</dbReference>